<dbReference type="InterPro" id="IPR011011">
    <property type="entry name" value="Znf_FYVE_PHD"/>
</dbReference>
<feature type="region of interest" description="Disordered" evidence="1">
    <location>
        <begin position="98"/>
        <end position="120"/>
    </location>
</feature>
<dbReference type="SUPFAM" id="SSF57903">
    <property type="entry name" value="FYVE/PHD zinc finger"/>
    <property type="match status" value="1"/>
</dbReference>
<feature type="region of interest" description="Disordered" evidence="1">
    <location>
        <begin position="244"/>
        <end position="297"/>
    </location>
</feature>
<dbReference type="WBParaSite" id="TREG1_117140.1">
    <property type="protein sequence ID" value="TREG1_117140.1"/>
    <property type="gene ID" value="TREG1_117140"/>
</dbReference>
<evidence type="ECO:0008006" key="4">
    <source>
        <dbReference type="Google" id="ProtNLM"/>
    </source>
</evidence>
<feature type="compositionally biased region" description="Polar residues" evidence="1">
    <location>
        <begin position="207"/>
        <end position="219"/>
    </location>
</feature>
<dbReference type="AlphaFoldDB" id="A0AA85IRN5"/>
<feature type="region of interest" description="Disordered" evidence="1">
    <location>
        <begin position="507"/>
        <end position="563"/>
    </location>
</feature>
<organism evidence="2 3">
    <name type="scientific">Trichobilharzia regenti</name>
    <name type="common">Nasal bird schistosome</name>
    <dbReference type="NCBI Taxonomy" id="157069"/>
    <lineage>
        <taxon>Eukaryota</taxon>
        <taxon>Metazoa</taxon>
        <taxon>Spiralia</taxon>
        <taxon>Lophotrochozoa</taxon>
        <taxon>Platyhelminthes</taxon>
        <taxon>Trematoda</taxon>
        <taxon>Digenea</taxon>
        <taxon>Strigeidida</taxon>
        <taxon>Schistosomatoidea</taxon>
        <taxon>Schistosomatidae</taxon>
        <taxon>Trichobilharzia</taxon>
    </lineage>
</organism>
<evidence type="ECO:0000313" key="2">
    <source>
        <dbReference type="Proteomes" id="UP000050795"/>
    </source>
</evidence>
<sequence>MTIDSQPKISNGTSYSVVTRASAKLGKQEKVMDSRIPVLKTRANIPSSYRLPMSPQSYSEAVQSQPSGCGSTPVNTTRLTDPSGKIALSENFITPIPMVDHETNRKAKKKRSRRRKTTRTLPKKTDDCKVCASVVEQADSAFECNFCNRWVHCRCDSGVPKAYYDFMRKNPCQWFWYICPSCRPDVASRSPLKTKGGTEVAGKKVKSSTPTNPEVSTNARKPGIPKSSPVKLVTLAITAPDTEAGEPRVSVVGKRPQPSTSNAGYSTETHKNTQSHQSNQNGLKGDHKRARTEPKPTVSRSNCVILFNVPDCSSSLLKDRALFDQEQWSILCSTLGLDIQPVNLCRLYRGTAAPEGKPSPLRVTLSSTEDVEKVLLASQVLSIGRACNIRVKPDRPWKERQMARESPELIPSASMVVHGIPELVTGNACEKHCHDVQQWRWLASQMALGSSGAVSIYRLPRPTHLMSINSPRLLAVKFSSQDQLTTALHRWYETKDKVSKHIRCCESRPRTQRREQSVVKENPQPLVTLQRCSTDDDSQCHPSAPTELEEKNANRPVPGESAN</sequence>
<name>A0AA85IRN5_TRIRE</name>
<proteinExistence type="predicted"/>
<feature type="compositionally biased region" description="Polar residues" evidence="1">
    <location>
        <begin position="257"/>
        <end position="282"/>
    </location>
</feature>
<feature type="compositionally biased region" description="Basic residues" evidence="1">
    <location>
        <begin position="106"/>
        <end position="120"/>
    </location>
</feature>
<evidence type="ECO:0000313" key="3">
    <source>
        <dbReference type="WBParaSite" id="TREG1_117140.1"/>
    </source>
</evidence>
<reference evidence="3" key="2">
    <citation type="submission" date="2023-11" db="UniProtKB">
        <authorList>
            <consortium name="WormBaseParasite"/>
        </authorList>
    </citation>
    <scope>IDENTIFICATION</scope>
</reference>
<reference evidence="2" key="1">
    <citation type="submission" date="2022-06" db="EMBL/GenBank/DDBJ databases">
        <authorList>
            <person name="Berger JAMES D."/>
            <person name="Berger JAMES D."/>
        </authorList>
    </citation>
    <scope>NUCLEOTIDE SEQUENCE [LARGE SCALE GENOMIC DNA]</scope>
</reference>
<keyword evidence="2" id="KW-1185">Reference proteome</keyword>
<feature type="compositionally biased region" description="Basic and acidic residues" evidence="1">
    <location>
        <begin position="507"/>
        <end position="518"/>
    </location>
</feature>
<feature type="region of interest" description="Disordered" evidence="1">
    <location>
        <begin position="189"/>
        <end position="227"/>
    </location>
</feature>
<protein>
    <recommendedName>
        <fullName evidence="4">PHD-type domain-containing protein</fullName>
    </recommendedName>
</protein>
<evidence type="ECO:0000256" key="1">
    <source>
        <dbReference type="SAM" id="MobiDB-lite"/>
    </source>
</evidence>
<accession>A0AA85IRN5</accession>
<dbReference type="CDD" id="cd15489">
    <property type="entry name" value="PHD_SF"/>
    <property type="match status" value="1"/>
</dbReference>
<dbReference type="Proteomes" id="UP000050795">
    <property type="component" value="Unassembled WGS sequence"/>
</dbReference>